<dbReference type="InterPro" id="IPR036388">
    <property type="entry name" value="WH-like_DNA-bd_sf"/>
</dbReference>
<gene>
    <name evidence="6" type="ORF">FF100_15360</name>
</gene>
<dbReference type="Pfam" id="PF00072">
    <property type="entry name" value="Response_reg"/>
    <property type="match status" value="1"/>
</dbReference>
<proteinExistence type="predicted"/>
<sequence length="214" mass="23274">MTVRASEAVIVADDHPLFREGMRHIAERLYPRAPVWEAETMEEVLALARSGPPPQAVFLDLLFPGLDPQRSIGGLREEFQKTSIIVVSMIEDEALIRTVMAEGADGFIAKSLPASEIARAIAAVREGEFVIRRNPRSELSLAPTGLPPLTQRQRDVLRLVAQGRTNKEIARELDISPFTVRIHVSALLRALDVTSRAAAAAKAANAGLSGLLNV</sequence>
<dbReference type="AlphaFoldDB" id="A0A5C4LI16"/>
<comment type="caution">
    <text evidence="6">The sequence shown here is derived from an EMBL/GenBank/DDBJ whole genome shotgun (WGS) entry which is preliminary data.</text>
</comment>
<evidence type="ECO:0000256" key="3">
    <source>
        <dbReference type="PROSITE-ProRule" id="PRU00169"/>
    </source>
</evidence>
<dbReference type="PANTHER" id="PTHR45566">
    <property type="entry name" value="HTH-TYPE TRANSCRIPTIONAL REGULATOR YHJB-RELATED"/>
    <property type="match status" value="1"/>
</dbReference>
<feature type="domain" description="Response regulatory" evidence="5">
    <location>
        <begin position="8"/>
        <end position="125"/>
    </location>
</feature>
<dbReference type="InterPro" id="IPR051015">
    <property type="entry name" value="EvgA-like"/>
</dbReference>
<evidence type="ECO:0000259" key="5">
    <source>
        <dbReference type="PROSITE" id="PS50110"/>
    </source>
</evidence>
<dbReference type="Proteomes" id="UP000305267">
    <property type="component" value="Unassembled WGS sequence"/>
</dbReference>
<keyword evidence="2" id="KW-0238">DNA-binding</keyword>
<dbReference type="EMBL" id="VDDA01000005">
    <property type="protein sequence ID" value="TNC12993.1"/>
    <property type="molecule type" value="Genomic_DNA"/>
</dbReference>
<evidence type="ECO:0000313" key="7">
    <source>
        <dbReference type="Proteomes" id="UP000305267"/>
    </source>
</evidence>
<dbReference type="OrthoDB" id="9814495at2"/>
<dbReference type="Gene3D" id="3.40.50.2300">
    <property type="match status" value="1"/>
</dbReference>
<name>A0A5C4LI16_9HYPH</name>
<dbReference type="InterPro" id="IPR000792">
    <property type="entry name" value="Tscrpt_reg_LuxR_C"/>
</dbReference>
<dbReference type="SUPFAM" id="SSF52172">
    <property type="entry name" value="CheY-like"/>
    <property type="match status" value="1"/>
</dbReference>
<keyword evidence="7" id="KW-1185">Reference proteome</keyword>
<dbReference type="RefSeq" id="WP_139036546.1">
    <property type="nucleotide sequence ID" value="NZ_VDDA01000005.1"/>
</dbReference>
<feature type="domain" description="HTH luxR-type" evidence="4">
    <location>
        <begin position="142"/>
        <end position="207"/>
    </location>
</feature>
<dbReference type="GO" id="GO:0003677">
    <property type="term" value="F:DNA binding"/>
    <property type="evidence" value="ECO:0007669"/>
    <property type="project" value="UniProtKB-KW"/>
</dbReference>
<evidence type="ECO:0000256" key="1">
    <source>
        <dbReference type="ARBA" id="ARBA00022553"/>
    </source>
</evidence>
<dbReference type="PROSITE" id="PS50043">
    <property type="entry name" value="HTH_LUXR_2"/>
    <property type="match status" value="1"/>
</dbReference>
<dbReference type="InterPro" id="IPR016032">
    <property type="entry name" value="Sig_transdc_resp-reg_C-effctor"/>
</dbReference>
<dbReference type="InterPro" id="IPR058245">
    <property type="entry name" value="NreC/VraR/RcsB-like_REC"/>
</dbReference>
<dbReference type="SMART" id="SM00421">
    <property type="entry name" value="HTH_LUXR"/>
    <property type="match status" value="1"/>
</dbReference>
<dbReference type="PRINTS" id="PR00038">
    <property type="entry name" value="HTHLUXR"/>
</dbReference>
<evidence type="ECO:0000259" key="4">
    <source>
        <dbReference type="PROSITE" id="PS50043"/>
    </source>
</evidence>
<feature type="modified residue" description="4-aspartylphosphate" evidence="3">
    <location>
        <position position="60"/>
    </location>
</feature>
<reference evidence="6 7" key="1">
    <citation type="submission" date="2019-06" db="EMBL/GenBank/DDBJ databases">
        <title>Genome of Methylobacterium sp. 17Sr1-39.</title>
        <authorList>
            <person name="Seo T."/>
        </authorList>
    </citation>
    <scope>NUCLEOTIDE SEQUENCE [LARGE SCALE GENOMIC DNA]</scope>
    <source>
        <strain evidence="6 7">17Sr1-39</strain>
    </source>
</reference>
<dbReference type="SMART" id="SM00448">
    <property type="entry name" value="REC"/>
    <property type="match status" value="1"/>
</dbReference>
<dbReference type="Pfam" id="PF00196">
    <property type="entry name" value="GerE"/>
    <property type="match status" value="1"/>
</dbReference>
<dbReference type="Gene3D" id="1.10.10.10">
    <property type="entry name" value="Winged helix-like DNA-binding domain superfamily/Winged helix DNA-binding domain"/>
    <property type="match status" value="1"/>
</dbReference>
<dbReference type="InterPro" id="IPR011006">
    <property type="entry name" value="CheY-like_superfamily"/>
</dbReference>
<organism evidence="6 7">
    <name type="scientific">Methylobacterium terricola</name>
    <dbReference type="NCBI Taxonomy" id="2583531"/>
    <lineage>
        <taxon>Bacteria</taxon>
        <taxon>Pseudomonadati</taxon>
        <taxon>Pseudomonadota</taxon>
        <taxon>Alphaproteobacteria</taxon>
        <taxon>Hyphomicrobiales</taxon>
        <taxon>Methylobacteriaceae</taxon>
        <taxon>Methylobacterium</taxon>
    </lineage>
</organism>
<dbReference type="GO" id="GO:0000160">
    <property type="term" value="P:phosphorelay signal transduction system"/>
    <property type="evidence" value="ECO:0007669"/>
    <property type="project" value="InterPro"/>
</dbReference>
<dbReference type="CDD" id="cd17535">
    <property type="entry name" value="REC_NarL-like"/>
    <property type="match status" value="1"/>
</dbReference>
<dbReference type="SUPFAM" id="SSF46894">
    <property type="entry name" value="C-terminal effector domain of the bipartite response regulators"/>
    <property type="match status" value="1"/>
</dbReference>
<accession>A0A5C4LI16</accession>
<dbReference type="InterPro" id="IPR001789">
    <property type="entry name" value="Sig_transdc_resp-reg_receiver"/>
</dbReference>
<keyword evidence="1 3" id="KW-0597">Phosphoprotein</keyword>
<evidence type="ECO:0000256" key="2">
    <source>
        <dbReference type="ARBA" id="ARBA00023125"/>
    </source>
</evidence>
<evidence type="ECO:0000313" key="6">
    <source>
        <dbReference type="EMBL" id="TNC12993.1"/>
    </source>
</evidence>
<protein>
    <submittedName>
        <fullName evidence="6">Response regulator transcription factor</fullName>
    </submittedName>
</protein>
<dbReference type="PROSITE" id="PS50110">
    <property type="entry name" value="RESPONSE_REGULATORY"/>
    <property type="match status" value="1"/>
</dbReference>
<dbReference type="GO" id="GO:0006355">
    <property type="term" value="P:regulation of DNA-templated transcription"/>
    <property type="evidence" value="ECO:0007669"/>
    <property type="project" value="InterPro"/>
</dbReference>
<dbReference type="PANTHER" id="PTHR45566:SF2">
    <property type="entry name" value="NARL SUBFAMILY"/>
    <property type="match status" value="1"/>
</dbReference>
<dbReference type="CDD" id="cd06170">
    <property type="entry name" value="LuxR_C_like"/>
    <property type="match status" value="1"/>
</dbReference>